<gene>
    <name evidence="10" type="ORF">SAMN04487984_0926</name>
</gene>
<dbReference type="GO" id="GO:0003848">
    <property type="term" value="F:2-amino-4-hydroxy-6-hydroxymethyldihydropteridine diphosphokinase activity"/>
    <property type="evidence" value="ECO:0007669"/>
    <property type="project" value="UniProtKB-EC"/>
</dbReference>
<dbReference type="GO" id="GO:0016301">
    <property type="term" value="F:kinase activity"/>
    <property type="evidence" value="ECO:0007669"/>
    <property type="project" value="UniProtKB-KW"/>
</dbReference>
<evidence type="ECO:0000256" key="4">
    <source>
        <dbReference type="ARBA" id="ARBA00022679"/>
    </source>
</evidence>
<dbReference type="UniPathway" id="UPA00077">
    <property type="reaction ID" value="UER00155"/>
</dbReference>
<dbReference type="Gene3D" id="3.30.70.560">
    <property type="entry name" value="7,8-Dihydro-6-hydroxymethylpterin-pyrophosphokinase HPPK"/>
    <property type="match status" value="1"/>
</dbReference>
<dbReference type="SUPFAM" id="SSF55083">
    <property type="entry name" value="6-hydroxymethyl-7,8-dihydropterin pyrophosphokinase, HPPK"/>
    <property type="match status" value="1"/>
</dbReference>
<keyword evidence="7" id="KW-0067">ATP-binding</keyword>
<dbReference type="PANTHER" id="PTHR43071">
    <property type="entry name" value="2-AMINO-4-HYDROXY-6-HYDROXYMETHYLDIHYDROPTERIDINE PYROPHOSPHOKINASE"/>
    <property type="match status" value="1"/>
</dbReference>
<evidence type="ECO:0000256" key="8">
    <source>
        <dbReference type="ARBA" id="ARBA00022909"/>
    </source>
</evidence>
<evidence type="ECO:0000256" key="3">
    <source>
        <dbReference type="ARBA" id="ARBA00013253"/>
    </source>
</evidence>
<dbReference type="GO" id="GO:0005524">
    <property type="term" value="F:ATP binding"/>
    <property type="evidence" value="ECO:0007669"/>
    <property type="project" value="UniProtKB-KW"/>
</dbReference>
<comment type="pathway">
    <text evidence="2">Cofactor biosynthesis; tetrahydrofolate biosynthesis; 2-amino-4-hydroxy-6-hydroxymethyl-7,8-dihydropteridine diphosphate from 7,8-dihydroneopterin triphosphate: step 4/4.</text>
</comment>
<evidence type="ECO:0000256" key="2">
    <source>
        <dbReference type="ARBA" id="ARBA00005051"/>
    </source>
</evidence>
<keyword evidence="8" id="KW-0289">Folate biosynthesis</keyword>
<dbReference type="PROSITE" id="PS00794">
    <property type="entry name" value="HPPK"/>
    <property type="match status" value="1"/>
</dbReference>
<evidence type="ECO:0000313" key="10">
    <source>
        <dbReference type="EMBL" id="SMC40010.1"/>
    </source>
</evidence>
<dbReference type="CDD" id="cd00483">
    <property type="entry name" value="HPPK"/>
    <property type="match status" value="1"/>
</dbReference>
<name>A0A1W1YUX1_9LACT</name>
<evidence type="ECO:0000256" key="7">
    <source>
        <dbReference type="ARBA" id="ARBA00022840"/>
    </source>
</evidence>
<keyword evidence="6 10" id="KW-0418">Kinase</keyword>
<feature type="domain" description="7,8-dihydro-6-hydroxymethylpterin-pyrophosphokinase" evidence="9">
    <location>
        <begin position="89"/>
        <end position="100"/>
    </location>
</feature>
<accession>A0A1W1YUX1</accession>
<keyword evidence="11" id="KW-1185">Reference proteome</keyword>
<dbReference type="InterPro" id="IPR000550">
    <property type="entry name" value="Hppk"/>
</dbReference>
<evidence type="ECO:0000313" key="11">
    <source>
        <dbReference type="Proteomes" id="UP000243884"/>
    </source>
</evidence>
<dbReference type="STRING" id="371602.SAMN04487984_0926"/>
<comment type="catalytic activity">
    <reaction evidence="1">
        <text>6-hydroxymethyl-7,8-dihydropterin + ATP = (7,8-dihydropterin-6-yl)methyl diphosphate + AMP + H(+)</text>
        <dbReference type="Rhea" id="RHEA:11412"/>
        <dbReference type="ChEBI" id="CHEBI:15378"/>
        <dbReference type="ChEBI" id="CHEBI:30616"/>
        <dbReference type="ChEBI" id="CHEBI:44841"/>
        <dbReference type="ChEBI" id="CHEBI:72950"/>
        <dbReference type="ChEBI" id="CHEBI:456215"/>
        <dbReference type="EC" id="2.7.6.3"/>
    </reaction>
</comment>
<evidence type="ECO:0000256" key="1">
    <source>
        <dbReference type="ARBA" id="ARBA00000198"/>
    </source>
</evidence>
<dbReference type="NCBIfam" id="TIGR01498">
    <property type="entry name" value="folK"/>
    <property type="match status" value="1"/>
</dbReference>
<proteinExistence type="predicted"/>
<organism evidence="10 11">
    <name type="scientific">Aerococcus suis</name>
    <dbReference type="NCBI Taxonomy" id="371602"/>
    <lineage>
        <taxon>Bacteria</taxon>
        <taxon>Bacillati</taxon>
        <taxon>Bacillota</taxon>
        <taxon>Bacilli</taxon>
        <taxon>Lactobacillales</taxon>
        <taxon>Aerococcaceae</taxon>
        <taxon>Aerococcus</taxon>
    </lineage>
</organism>
<dbReference type="EC" id="2.7.6.3" evidence="3"/>
<dbReference type="GO" id="GO:0046654">
    <property type="term" value="P:tetrahydrofolate biosynthetic process"/>
    <property type="evidence" value="ECO:0007669"/>
    <property type="project" value="UniProtKB-UniPathway"/>
</dbReference>
<dbReference type="PANTHER" id="PTHR43071:SF1">
    <property type="entry name" value="2-AMINO-4-HYDROXY-6-HYDROXYMETHYLDIHYDROPTERIDINE PYROPHOSPHOKINASE"/>
    <property type="match status" value="1"/>
</dbReference>
<evidence type="ECO:0000259" key="9">
    <source>
        <dbReference type="PROSITE" id="PS00794"/>
    </source>
</evidence>
<sequence>MTHIAYLSMGSNIGDTKDNLTKGIAKLISHPEISLEEQSSDYRTSPVGGVKQDDFLNLAVKITTSLTPYELLAYIHQVEAALHRKRLIHWGPRTLDIDIVFFDDRVSEDPDLTLPHPEVWNRLFVLVPIQEIMSADFHYYHRVNQRIDELQQTEQSIERIGNSHE</sequence>
<protein>
    <recommendedName>
        <fullName evidence="3">2-amino-4-hydroxy-6-hydroxymethyldihydropteridine diphosphokinase</fullName>
        <ecNumber evidence="3">2.7.6.3</ecNumber>
    </recommendedName>
</protein>
<evidence type="ECO:0000256" key="5">
    <source>
        <dbReference type="ARBA" id="ARBA00022741"/>
    </source>
</evidence>
<dbReference type="EMBL" id="FWXK01000004">
    <property type="protein sequence ID" value="SMC40010.1"/>
    <property type="molecule type" value="Genomic_DNA"/>
</dbReference>
<dbReference type="Proteomes" id="UP000243884">
    <property type="component" value="Unassembled WGS sequence"/>
</dbReference>
<keyword evidence="4" id="KW-0808">Transferase</keyword>
<dbReference type="Pfam" id="PF01288">
    <property type="entry name" value="HPPK"/>
    <property type="match status" value="1"/>
</dbReference>
<dbReference type="OrthoDB" id="9808041at2"/>
<reference evidence="11" key="1">
    <citation type="submission" date="2017-04" db="EMBL/GenBank/DDBJ databases">
        <authorList>
            <person name="Varghese N."/>
            <person name="Submissions S."/>
        </authorList>
    </citation>
    <scope>NUCLEOTIDE SEQUENCE [LARGE SCALE GENOMIC DNA]</scope>
    <source>
        <strain evidence="11">DSM 21500</strain>
    </source>
</reference>
<dbReference type="InterPro" id="IPR035907">
    <property type="entry name" value="Hppk_sf"/>
</dbReference>
<keyword evidence="5" id="KW-0547">Nucleotide-binding</keyword>
<evidence type="ECO:0000256" key="6">
    <source>
        <dbReference type="ARBA" id="ARBA00022777"/>
    </source>
</evidence>
<dbReference type="AlphaFoldDB" id="A0A1W1YUX1"/>
<dbReference type="GO" id="GO:0046656">
    <property type="term" value="P:folic acid biosynthetic process"/>
    <property type="evidence" value="ECO:0007669"/>
    <property type="project" value="UniProtKB-KW"/>
</dbReference>